<dbReference type="STRING" id="1195760.SAMN05444281_0595"/>
<keyword evidence="3" id="KW-1185">Reference proteome</keyword>
<organism evidence="2 3">
    <name type="scientific">Wenyingzhuangia marina</name>
    <dbReference type="NCBI Taxonomy" id="1195760"/>
    <lineage>
        <taxon>Bacteria</taxon>
        <taxon>Pseudomonadati</taxon>
        <taxon>Bacteroidota</taxon>
        <taxon>Flavobacteriia</taxon>
        <taxon>Flavobacteriales</taxon>
        <taxon>Flavobacteriaceae</taxon>
        <taxon>Wenyingzhuangia</taxon>
    </lineage>
</organism>
<reference evidence="3" key="1">
    <citation type="submission" date="2016-11" db="EMBL/GenBank/DDBJ databases">
        <authorList>
            <person name="Varghese N."/>
            <person name="Submissions S."/>
        </authorList>
    </citation>
    <scope>NUCLEOTIDE SEQUENCE [LARGE SCALE GENOMIC DNA]</scope>
    <source>
        <strain evidence="3">DSM 100572</strain>
    </source>
</reference>
<accession>A0A1M5SYC0</accession>
<dbReference type="OrthoDB" id="9808473at2"/>
<evidence type="ECO:0008006" key="4">
    <source>
        <dbReference type="Google" id="ProtNLM"/>
    </source>
</evidence>
<gene>
    <name evidence="2" type="ORF">SAMN05444281_0595</name>
</gene>
<dbReference type="RefSeq" id="WP_073118179.1">
    <property type="nucleotide sequence ID" value="NZ_BMEN01000001.1"/>
</dbReference>
<feature type="chain" id="PRO_5012793526" description="ATP-dependent exonuclease" evidence="1">
    <location>
        <begin position="22"/>
        <end position="256"/>
    </location>
</feature>
<evidence type="ECO:0000313" key="3">
    <source>
        <dbReference type="Proteomes" id="UP000184109"/>
    </source>
</evidence>
<proteinExistence type="predicted"/>
<dbReference type="InterPro" id="IPR021457">
    <property type="entry name" value="DUF3108"/>
</dbReference>
<name>A0A1M5SYC0_9FLAO</name>
<evidence type="ECO:0000256" key="1">
    <source>
        <dbReference type="SAM" id="SignalP"/>
    </source>
</evidence>
<dbReference type="Proteomes" id="UP000184109">
    <property type="component" value="Unassembled WGS sequence"/>
</dbReference>
<keyword evidence="1" id="KW-0732">Signal</keyword>
<dbReference type="EMBL" id="FQXQ01000001">
    <property type="protein sequence ID" value="SHH43475.1"/>
    <property type="molecule type" value="Genomic_DNA"/>
</dbReference>
<sequence>MKKLLYSLIFLLGFLTNNVSAQTKNAYKKGEWIQFRVHYGIINAGYASMEVKEEKINDKKIQHVIGKGWSTGMLDWVFPVKDRYESFIDPKTGFPIRAIRKVKEGKHTKNVELFFEKDSVLTIDHKNKEQERVAAKDVQDMIAAFYYLRNNVSDSLKIAESVGIDMFFDGKKFPFKLVKLGEETIKTKFGKIKCIKFRPLVQSGRVFKAKESLTLWITADKNKIPVRIQADLAVGALKADIEEYKGLSHPLNIIMD</sequence>
<feature type="signal peptide" evidence="1">
    <location>
        <begin position="1"/>
        <end position="21"/>
    </location>
</feature>
<protein>
    <recommendedName>
        <fullName evidence="4">ATP-dependent exonuclease</fullName>
    </recommendedName>
</protein>
<dbReference type="AlphaFoldDB" id="A0A1M5SYC0"/>
<dbReference type="Pfam" id="PF11306">
    <property type="entry name" value="DUF3108"/>
    <property type="match status" value="1"/>
</dbReference>
<evidence type="ECO:0000313" key="2">
    <source>
        <dbReference type="EMBL" id="SHH43475.1"/>
    </source>
</evidence>